<dbReference type="GeneID" id="104699280"/>
<proteinExistence type="predicted"/>
<gene>
    <name evidence="2" type="primary">LOC104699280</name>
</gene>
<reference evidence="1" key="1">
    <citation type="journal article" date="2014" name="Nat. Commun.">
        <title>The emerging biofuel crop Camelina sativa retains a highly undifferentiated hexaploid genome structure.</title>
        <authorList>
            <person name="Kagale S."/>
            <person name="Koh C."/>
            <person name="Nixon J."/>
            <person name="Bollina V."/>
            <person name="Clarke W.E."/>
            <person name="Tuteja R."/>
            <person name="Spillane C."/>
            <person name="Robinson S.J."/>
            <person name="Links M.G."/>
            <person name="Clarke C."/>
            <person name="Higgins E.E."/>
            <person name="Huebert T."/>
            <person name="Sharpe A.G."/>
            <person name="Parkin I.A."/>
        </authorList>
    </citation>
    <scope>NUCLEOTIDE SEQUENCE [LARGE SCALE GENOMIC DNA]</scope>
    <source>
        <strain evidence="1">cv. DH55</strain>
    </source>
</reference>
<dbReference type="PANTHER" id="PTHR14379:SF7">
    <property type="entry name" value="ENDONUCLEASE OR GLYCOSYL HYDROLASE-RELATED"/>
    <property type="match status" value="1"/>
</dbReference>
<sequence>MRESTMYPKSRGIKVLLVQPHDEAASQQLFRTPESISNLVRVKPVVNQTASFYQDFSALEKLGYYSDCLVNINAYCEKSIGSRDELYDAGIYDVPEGDRHIRVNLMLNLMLLTATFYSKNNPKLLMVISKNLPNDTEFARVVGALQSRGIKVLLVQPHDEAASQQLFRTPESISNLVRVKPVVNQTASFYQDFSVPTTYVDAPKTGVFWDAQDSPLPNHLDPESIFQSIKSALEGKGYFAYISIWVYADEKITFSNELLNEYRKSDIYFLPKVPGDKNLRYDRMLHDIFLWEIDTPGGHAGPSNMF</sequence>
<reference evidence="2" key="2">
    <citation type="submission" date="2025-08" db="UniProtKB">
        <authorList>
            <consortium name="RefSeq"/>
        </authorList>
    </citation>
    <scope>IDENTIFICATION</scope>
    <source>
        <tissue evidence="2">Leaf</tissue>
    </source>
</reference>
<keyword evidence="1" id="KW-1185">Reference proteome</keyword>
<name>A0ABM1RSG2_CAMSA</name>
<dbReference type="CDD" id="cd10910">
    <property type="entry name" value="PIN_limkain_b1_N_like"/>
    <property type="match status" value="1"/>
</dbReference>
<dbReference type="RefSeq" id="XP_019101950.1">
    <property type="nucleotide sequence ID" value="XM_019246405.1"/>
</dbReference>
<evidence type="ECO:0000313" key="1">
    <source>
        <dbReference type="Proteomes" id="UP000694864"/>
    </source>
</evidence>
<dbReference type="Proteomes" id="UP000694864">
    <property type="component" value="Chromosome 6"/>
</dbReference>
<organism evidence="1 2">
    <name type="scientific">Camelina sativa</name>
    <name type="common">False flax</name>
    <name type="synonym">Myagrum sativum</name>
    <dbReference type="NCBI Taxonomy" id="90675"/>
    <lineage>
        <taxon>Eukaryota</taxon>
        <taxon>Viridiplantae</taxon>
        <taxon>Streptophyta</taxon>
        <taxon>Embryophyta</taxon>
        <taxon>Tracheophyta</taxon>
        <taxon>Spermatophyta</taxon>
        <taxon>Magnoliopsida</taxon>
        <taxon>eudicotyledons</taxon>
        <taxon>Gunneridae</taxon>
        <taxon>Pentapetalae</taxon>
        <taxon>rosids</taxon>
        <taxon>malvids</taxon>
        <taxon>Brassicales</taxon>
        <taxon>Brassicaceae</taxon>
        <taxon>Camelineae</taxon>
        <taxon>Camelina</taxon>
    </lineage>
</organism>
<dbReference type="InterPro" id="IPR024768">
    <property type="entry name" value="Marf1"/>
</dbReference>
<dbReference type="PANTHER" id="PTHR14379">
    <property type="entry name" value="LIMKAIN B LKAP"/>
    <property type="match status" value="1"/>
</dbReference>
<protein>
    <submittedName>
        <fullName evidence="2">Uncharacterized protein LOC104699280</fullName>
    </submittedName>
</protein>
<accession>A0ABM1RSG2</accession>
<evidence type="ECO:0000313" key="2">
    <source>
        <dbReference type="RefSeq" id="XP_019101950.1"/>
    </source>
</evidence>